<dbReference type="Pfam" id="PF01047">
    <property type="entry name" value="MarR"/>
    <property type="match status" value="1"/>
</dbReference>
<dbReference type="PANTHER" id="PTHR42756">
    <property type="entry name" value="TRANSCRIPTIONAL REGULATOR, MARR"/>
    <property type="match status" value="1"/>
</dbReference>
<protein>
    <submittedName>
        <fullName evidence="5">MarR family transcriptional regulator</fullName>
    </submittedName>
</protein>
<dbReference type="GO" id="GO:0003700">
    <property type="term" value="F:DNA-binding transcription factor activity"/>
    <property type="evidence" value="ECO:0007669"/>
    <property type="project" value="InterPro"/>
</dbReference>
<dbReference type="RefSeq" id="WP_140002544.1">
    <property type="nucleotide sequence ID" value="NZ_CP040946.1"/>
</dbReference>
<evidence type="ECO:0000313" key="5">
    <source>
        <dbReference type="EMBL" id="QDC43475.1"/>
    </source>
</evidence>
<sequence>MQNSLAKEALKQFRIIFGTVRQHFREIEASCGISGSQLWLLHEIATHPELGVSRLAENLAIHQSTCSLLVEKLVKKNLVEKQRLSEDQRKVGLIVTAEGYSVLAKAPKPVDGILPQVLATLDIDTLQNLNLSLNLVIGKLDAQSNTLGAHPLSDL</sequence>
<feature type="domain" description="HTH marR-type" evidence="4">
    <location>
        <begin position="2"/>
        <end position="138"/>
    </location>
</feature>
<dbReference type="SMART" id="SM00347">
    <property type="entry name" value="HTH_MARR"/>
    <property type="match status" value="1"/>
</dbReference>
<keyword evidence="3" id="KW-0804">Transcription</keyword>
<evidence type="ECO:0000256" key="1">
    <source>
        <dbReference type="ARBA" id="ARBA00023015"/>
    </source>
</evidence>
<dbReference type="PROSITE" id="PS50995">
    <property type="entry name" value="HTH_MARR_2"/>
    <property type="match status" value="1"/>
</dbReference>
<keyword evidence="1" id="KW-0805">Transcription regulation</keyword>
<keyword evidence="6" id="KW-1185">Reference proteome</keyword>
<evidence type="ECO:0000259" key="4">
    <source>
        <dbReference type="PROSITE" id="PS50995"/>
    </source>
</evidence>
<gene>
    <name evidence="5" type="ORF">FIU01_02325</name>
</gene>
<dbReference type="InterPro" id="IPR000835">
    <property type="entry name" value="HTH_MarR-typ"/>
</dbReference>
<keyword evidence="2" id="KW-0238">DNA-binding</keyword>
<dbReference type="InterPro" id="IPR036388">
    <property type="entry name" value="WH-like_DNA-bd_sf"/>
</dbReference>
<evidence type="ECO:0000256" key="3">
    <source>
        <dbReference type="ARBA" id="ARBA00023163"/>
    </source>
</evidence>
<name>A0A5B8CQB6_9PROT</name>
<dbReference type="Proteomes" id="UP000311008">
    <property type="component" value="Chromosome"/>
</dbReference>
<dbReference type="KEGG" id="mmec:FIU01_02325"/>
<dbReference type="SUPFAM" id="SSF46785">
    <property type="entry name" value="Winged helix' DNA-binding domain"/>
    <property type="match status" value="1"/>
</dbReference>
<dbReference type="EMBL" id="CP040946">
    <property type="protein sequence ID" value="QDC43475.1"/>
    <property type="molecule type" value="Genomic_DNA"/>
</dbReference>
<dbReference type="InterPro" id="IPR036390">
    <property type="entry name" value="WH_DNA-bd_sf"/>
</dbReference>
<accession>A0A5B8CQB6</accession>
<dbReference type="OrthoDB" id="8911933at2"/>
<evidence type="ECO:0000256" key="2">
    <source>
        <dbReference type="ARBA" id="ARBA00023125"/>
    </source>
</evidence>
<evidence type="ECO:0000313" key="6">
    <source>
        <dbReference type="Proteomes" id="UP000311008"/>
    </source>
</evidence>
<proteinExistence type="predicted"/>
<reference evidence="6" key="1">
    <citation type="journal article" date="2019" name="ISME J.">
        <title>Evolution in action: habitat transition from sediment to the pelagial leads to genome streamlining in Methylophilaceae.</title>
        <authorList>
            <person name="Salcher M."/>
            <person name="Schaefle D."/>
            <person name="Kaspar M."/>
            <person name="Neuenschwander S.M."/>
            <person name="Ghai R."/>
        </authorList>
    </citation>
    <scope>NUCLEOTIDE SEQUENCE [LARGE SCALE GENOMIC DNA]</scope>
    <source>
        <strain evidence="6">MMS-M-51</strain>
    </source>
</reference>
<dbReference type="Gene3D" id="1.10.10.10">
    <property type="entry name" value="Winged helix-like DNA-binding domain superfamily/Winged helix DNA-binding domain"/>
    <property type="match status" value="1"/>
</dbReference>
<dbReference type="PANTHER" id="PTHR42756:SF1">
    <property type="entry name" value="TRANSCRIPTIONAL REPRESSOR OF EMRAB OPERON"/>
    <property type="match status" value="1"/>
</dbReference>
<dbReference type="GO" id="GO:0003677">
    <property type="term" value="F:DNA binding"/>
    <property type="evidence" value="ECO:0007669"/>
    <property type="project" value="UniProtKB-KW"/>
</dbReference>
<dbReference type="AlphaFoldDB" id="A0A5B8CQB6"/>
<organism evidence="5 6">
    <name type="scientific">Methylophilus medardicus</name>
    <dbReference type="NCBI Taxonomy" id="2588534"/>
    <lineage>
        <taxon>Bacteria</taxon>
        <taxon>Pseudomonadati</taxon>
        <taxon>Pseudomonadota</taxon>
        <taxon>Betaproteobacteria</taxon>
        <taxon>Nitrosomonadales</taxon>
        <taxon>Methylophilaceae</taxon>
        <taxon>Methylophilus</taxon>
    </lineage>
</organism>